<reference evidence="3 4" key="1">
    <citation type="submission" date="2017-05" db="EMBL/GenBank/DDBJ databases">
        <title>Vagococcus spp. assemblies.</title>
        <authorList>
            <person name="Gulvik C.A."/>
        </authorList>
    </citation>
    <scope>NUCLEOTIDE SEQUENCE [LARGE SCALE GENOMIC DNA]</scope>
    <source>
        <strain evidence="3 4">CCUG 41755</strain>
    </source>
</reference>
<evidence type="ECO:0000313" key="3">
    <source>
        <dbReference type="EMBL" id="RSU02010.1"/>
    </source>
</evidence>
<gene>
    <name evidence="3" type="ORF">CBF31_09610</name>
</gene>
<comment type="caution">
    <text evidence="3">The sequence shown here is derived from an EMBL/GenBank/DDBJ whole genome shotgun (WGS) entry which is preliminary data.</text>
</comment>
<feature type="transmembrane region" description="Helical" evidence="2">
    <location>
        <begin position="129"/>
        <end position="148"/>
    </location>
</feature>
<feature type="compositionally biased region" description="Polar residues" evidence="1">
    <location>
        <begin position="53"/>
        <end position="86"/>
    </location>
</feature>
<protein>
    <submittedName>
        <fullName evidence="3">Uncharacterized protein</fullName>
    </submittedName>
</protein>
<name>A0A430A5C6_9ENTE</name>
<organism evidence="3 4">
    <name type="scientific">Vagococcus fessus</name>
    <dbReference type="NCBI Taxonomy" id="120370"/>
    <lineage>
        <taxon>Bacteria</taxon>
        <taxon>Bacillati</taxon>
        <taxon>Bacillota</taxon>
        <taxon>Bacilli</taxon>
        <taxon>Lactobacillales</taxon>
        <taxon>Enterococcaceae</taxon>
        <taxon>Vagococcus</taxon>
    </lineage>
</organism>
<keyword evidence="2" id="KW-0812">Transmembrane</keyword>
<feature type="region of interest" description="Disordered" evidence="1">
    <location>
        <begin position="45"/>
        <end position="86"/>
    </location>
</feature>
<keyword evidence="2" id="KW-1133">Transmembrane helix</keyword>
<evidence type="ECO:0000256" key="1">
    <source>
        <dbReference type="SAM" id="MobiDB-lite"/>
    </source>
</evidence>
<dbReference type="EMBL" id="NGJY01000004">
    <property type="protein sequence ID" value="RSU02010.1"/>
    <property type="molecule type" value="Genomic_DNA"/>
</dbReference>
<keyword evidence="2" id="KW-0472">Membrane</keyword>
<dbReference type="Proteomes" id="UP000287101">
    <property type="component" value="Unassembled WGS sequence"/>
</dbReference>
<evidence type="ECO:0000313" key="4">
    <source>
        <dbReference type="Proteomes" id="UP000287101"/>
    </source>
</evidence>
<accession>A0A430A5C6</accession>
<proteinExistence type="predicted"/>
<evidence type="ECO:0000256" key="2">
    <source>
        <dbReference type="SAM" id="Phobius"/>
    </source>
</evidence>
<dbReference type="AlphaFoldDB" id="A0A430A5C6"/>
<keyword evidence="4" id="KW-1185">Reference proteome</keyword>
<dbReference type="RefSeq" id="WP_126832470.1">
    <property type="nucleotide sequence ID" value="NZ_CBCRYB010000005.1"/>
</dbReference>
<sequence>MDQKTLDLVKQGKYLGAVKNYVEVVTEEANNMQHLADPLFQQEQTEIPHHSSPRNTGGRNVNRVQHQAPKSLQMQTGQSTHSSPNLQQRHQFHHKKVSNHKQHPIKSLRPHNRPITKESIIKVERNSSVGSVAFSLMMMVVLLVVFVLTL</sequence>